<dbReference type="Gene3D" id="2.120.10.30">
    <property type="entry name" value="TolB, C-terminal domain"/>
    <property type="match status" value="1"/>
</dbReference>
<keyword evidence="4 5" id="KW-0732">Signal</keyword>
<dbReference type="SUPFAM" id="SSF63829">
    <property type="entry name" value="Calcium-dependent phosphotriesterase"/>
    <property type="match status" value="1"/>
</dbReference>
<evidence type="ECO:0000256" key="5">
    <source>
        <dbReference type="SAM" id="SignalP"/>
    </source>
</evidence>
<feature type="signal peptide" evidence="5">
    <location>
        <begin position="1"/>
        <end position="17"/>
    </location>
</feature>
<organism evidence="6">
    <name type="scientific">Bracon brevicornis</name>
    <dbReference type="NCBI Taxonomy" id="1563983"/>
    <lineage>
        <taxon>Eukaryota</taxon>
        <taxon>Metazoa</taxon>
        <taxon>Ecdysozoa</taxon>
        <taxon>Arthropoda</taxon>
        <taxon>Hexapoda</taxon>
        <taxon>Insecta</taxon>
        <taxon>Pterygota</taxon>
        <taxon>Neoptera</taxon>
        <taxon>Endopterygota</taxon>
        <taxon>Hymenoptera</taxon>
        <taxon>Apocrita</taxon>
        <taxon>Ichneumonoidea</taxon>
        <taxon>Braconidae</taxon>
        <taxon>Braconinae</taxon>
        <taxon>Bracon</taxon>
    </lineage>
</organism>
<dbReference type="GO" id="GO:0005576">
    <property type="term" value="C:extracellular region"/>
    <property type="evidence" value="ECO:0007669"/>
    <property type="project" value="UniProtKB-SubCell"/>
</dbReference>
<proteinExistence type="inferred from homology"/>
<keyword evidence="3" id="KW-0964">Secreted</keyword>
<dbReference type="PANTHER" id="PTHR10009">
    <property type="entry name" value="PROTEIN YELLOW-RELATED"/>
    <property type="match status" value="1"/>
</dbReference>
<dbReference type="Pfam" id="PF03022">
    <property type="entry name" value="MRJP"/>
    <property type="match status" value="1"/>
</dbReference>
<dbReference type="InterPro" id="IPR017996">
    <property type="entry name" value="MRJP/yellow-related"/>
</dbReference>
<evidence type="ECO:0000256" key="4">
    <source>
        <dbReference type="ARBA" id="ARBA00022729"/>
    </source>
</evidence>
<dbReference type="PANTHER" id="PTHR10009:SF18">
    <property type="entry name" value="PROTEIN YELLOW-LIKE PROTEIN"/>
    <property type="match status" value="1"/>
</dbReference>
<evidence type="ECO:0000256" key="1">
    <source>
        <dbReference type="ARBA" id="ARBA00004613"/>
    </source>
</evidence>
<evidence type="ECO:0000256" key="2">
    <source>
        <dbReference type="ARBA" id="ARBA00009127"/>
    </source>
</evidence>
<gene>
    <name evidence="6" type="ORF">BBRV_LOCUS70765</name>
</gene>
<accession>A0A6V7K5K3</accession>
<comment type="similarity">
    <text evidence="2">Belongs to the major royal jelly protein family.</text>
</comment>
<dbReference type="EMBL" id="CADCXW020000023">
    <property type="protein sequence ID" value="CAD1559615.1"/>
    <property type="molecule type" value="Genomic_DNA"/>
</dbReference>
<protein>
    <submittedName>
        <fullName evidence="6">Uncharacterized protein</fullName>
    </submittedName>
</protein>
<comment type="subcellular location">
    <subcellularLocation>
        <location evidence="1">Secreted</location>
    </subcellularLocation>
</comment>
<reference evidence="6" key="1">
    <citation type="submission" date="2020-07" db="EMBL/GenBank/DDBJ databases">
        <authorList>
            <person name="Ferguson B K."/>
        </authorList>
    </citation>
    <scope>NUCLEOTIDE SEQUENCE</scope>
    <source>
        <strain evidence="6">L06</strain>
    </source>
</reference>
<dbReference type="InterPro" id="IPR011042">
    <property type="entry name" value="6-blade_b-propeller_TolB-like"/>
</dbReference>
<dbReference type="AlphaFoldDB" id="A0A6V7K5K3"/>
<evidence type="ECO:0000313" key="6">
    <source>
        <dbReference type="EMBL" id="CAD1559615.1"/>
    </source>
</evidence>
<feature type="chain" id="PRO_5028248465" evidence="5">
    <location>
        <begin position="18"/>
        <end position="405"/>
    </location>
</feature>
<evidence type="ECO:0000256" key="3">
    <source>
        <dbReference type="ARBA" id="ARBA00022525"/>
    </source>
</evidence>
<name>A0A6V7K5K3_9HYME</name>
<sequence length="405" mass="45596">MWIPVLLACLAITQVYSKTEEVYRWKVLDVDWPSEEIKSKTIKDGGYVPENNALAGIKVWKDQMFLTVPRWKSGVPVTLGVVPISPVDGDREPKLKAYPNWQSQEVGNCQAFQFVQSMEIDPYGRMWVLDSGRTETLADEPIPRCPPRLVILDIEDGGKVLRVHEFPEHVTPRKVSYLNDLVLDSTGTGYAYISDTSEKDPGLIVYSLKDNLSWKIRHPSMEEDKDARKIVSSGATVEVDFPVDGIALSGLDEADRLVYYCPLAAYDLYALPTSVLKQNVTDVDEHVQRLGRKSSQTDGMIMTADGRLYFGLVAEEAVAVWDVSQETLVSAGEEIATQNHQTMLWPDTFALDEEGYMFFVANSLQNFIEDEIDSNKYNFRVFKTDVGSKSYQFHQNGGTPPKMNV</sequence>